<reference evidence="1" key="1">
    <citation type="submission" date="2022-09" db="EMBL/GenBank/DDBJ databases">
        <title>Isolation and characterization of 3-chlorobenzoate degrading bacteria from soils in Shizuoka.</title>
        <authorList>
            <person name="Ifat A."/>
            <person name="Ogawa N."/>
            <person name="Kimbara K."/>
            <person name="Moriuchi R."/>
            <person name="Dohra H."/>
            <person name="Shintani M."/>
        </authorList>
    </citation>
    <scope>NUCLEOTIDE SEQUENCE</scope>
    <source>
        <strain evidence="1">19CS4-2</strain>
    </source>
</reference>
<organism evidence="1 2">
    <name type="scientific">Caballeronia novacaledonica</name>
    <dbReference type="NCBI Taxonomy" id="1544861"/>
    <lineage>
        <taxon>Bacteria</taxon>
        <taxon>Pseudomonadati</taxon>
        <taxon>Pseudomonadota</taxon>
        <taxon>Betaproteobacteria</taxon>
        <taxon>Burkholderiales</taxon>
        <taxon>Burkholderiaceae</taxon>
        <taxon>Caballeronia</taxon>
    </lineage>
</organism>
<dbReference type="AlphaFoldDB" id="A0AA37IAA7"/>
<protein>
    <submittedName>
        <fullName evidence="1">Uncharacterized protein</fullName>
    </submittedName>
</protein>
<dbReference type="Proteomes" id="UP001055111">
    <property type="component" value="Unassembled WGS sequence"/>
</dbReference>
<dbReference type="SUPFAM" id="SSF88723">
    <property type="entry name" value="PIN domain-like"/>
    <property type="match status" value="1"/>
</dbReference>
<sequence>MKLLLDTHLLIWAASDDPALSEQARSLIEDPTNML</sequence>
<name>A0AA37IAA7_9BURK</name>
<proteinExistence type="predicted"/>
<gene>
    <name evidence="1" type="ORF">CBA19CS42_15870</name>
</gene>
<dbReference type="InterPro" id="IPR029060">
    <property type="entry name" value="PIN-like_dom_sf"/>
</dbReference>
<evidence type="ECO:0000313" key="1">
    <source>
        <dbReference type="EMBL" id="GJH26012.1"/>
    </source>
</evidence>
<comment type="caution">
    <text evidence="1">The sequence shown here is derived from an EMBL/GenBank/DDBJ whole genome shotgun (WGS) entry which is preliminary data.</text>
</comment>
<evidence type="ECO:0000313" key="2">
    <source>
        <dbReference type="Proteomes" id="UP001055111"/>
    </source>
</evidence>
<accession>A0AA37IAA7</accession>
<dbReference type="EMBL" id="BPUS01000005">
    <property type="protein sequence ID" value="GJH26012.1"/>
    <property type="molecule type" value="Genomic_DNA"/>
</dbReference>